<accession>A0A4Y2QC93</accession>
<dbReference type="EMBL" id="BGPR01013342">
    <property type="protein sequence ID" value="GBN60247.1"/>
    <property type="molecule type" value="Genomic_DNA"/>
</dbReference>
<name>A0A4Y2QC93_ARAVE</name>
<dbReference type="AlphaFoldDB" id="A0A4Y2QC93"/>
<proteinExistence type="predicted"/>
<reference evidence="1 2" key="1">
    <citation type="journal article" date="2019" name="Sci. Rep.">
        <title>Orb-weaving spider Araneus ventricosus genome elucidates the spidroin gene catalogue.</title>
        <authorList>
            <person name="Kono N."/>
            <person name="Nakamura H."/>
            <person name="Ohtoshi R."/>
            <person name="Moran D.A.P."/>
            <person name="Shinohara A."/>
            <person name="Yoshida Y."/>
            <person name="Fujiwara M."/>
            <person name="Mori M."/>
            <person name="Tomita M."/>
            <person name="Arakawa K."/>
        </authorList>
    </citation>
    <scope>NUCLEOTIDE SEQUENCE [LARGE SCALE GENOMIC DNA]</scope>
</reference>
<keyword evidence="2" id="KW-1185">Reference proteome</keyword>
<evidence type="ECO:0000313" key="1">
    <source>
        <dbReference type="EMBL" id="GBN60247.1"/>
    </source>
</evidence>
<gene>
    <name evidence="1" type="ORF">AVEN_20053_1</name>
</gene>
<protein>
    <submittedName>
        <fullName evidence="1">Uncharacterized protein</fullName>
    </submittedName>
</protein>
<dbReference type="Proteomes" id="UP000499080">
    <property type="component" value="Unassembled WGS sequence"/>
</dbReference>
<evidence type="ECO:0000313" key="2">
    <source>
        <dbReference type="Proteomes" id="UP000499080"/>
    </source>
</evidence>
<comment type="caution">
    <text evidence="1">The sequence shown here is derived from an EMBL/GenBank/DDBJ whole genome shotgun (WGS) entry which is preliminary data.</text>
</comment>
<organism evidence="1 2">
    <name type="scientific">Araneus ventricosus</name>
    <name type="common">Orbweaver spider</name>
    <name type="synonym">Epeira ventricosa</name>
    <dbReference type="NCBI Taxonomy" id="182803"/>
    <lineage>
        <taxon>Eukaryota</taxon>
        <taxon>Metazoa</taxon>
        <taxon>Ecdysozoa</taxon>
        <taxon>Arthropoda</taxon>
        <taxon>Chelicerata</taxon>
        <taxon>Arachnida</taxon>
        <taxon>Araneae</taxon>
        <taxon>Araneomorphae</taxon>
        <taxon>Entelegynae</taxon>
        <taxon>Araneoidea</taxon>
        <taxon>Araneidae</taxon>
        <taxon>Araneus</taxon>
    </lineage>
</organism>
<sequence length="117" mass="12976">MYQIACGGKLFAVTIDAPNHMWSKIVGIADEPNRMWRKIICCYNRCTKSYVEQNCWNSRCNKLLCGAKFSDVSTDLPNLIEQNYIGVSPGSKGGIDAQGSKLIGRHGVKTLLSLCNF</sequence>